<evidence type="ECO:0000313" key="1">
    <source>
        <dbReference type="EMBL" id="KAG0590065.1"/>
    </source>
</evidence>
<dbReference type="PANTHER" id="PTHR35763">
    <property type="entry name" value="COMPLEX 1 LYR-LIKE PROTEIN"/>
    <property type="match status" value="1"/>
</dbReference>
<proteinExistence type="predicted"/>
<dbReference type="EMBL" id="CM026421">
    <property type="protein sequence ID" value="KAG0590065.1"/>
    <property type="molecule type" value="Genomic_DNA"/>
</dbReference>
<gene>
    <name evidence="1" type="ORF">KC19_1G068800</name>
</gene>
<evidence type="ECO:0000313" key="2">
    <source>
        <dbReference type="Proteomes" id="UP000822688"/>
    </source>
</evidence>
<dbReference type="PANTHER" id="PTHR35763:SF1">
    <property type="entry name" value="OS11G0133900 PROTEIN"/>
    <property type="match status" value="1"/>
</dbReference>
<sequence>MAARAQHVYRDLLRTVRKHTKGDHFSDYICQKFRDSAASKDTDALQKNIMLAKDYAYLVRSVHAHKDLLVSYNIGVDREVEQSARLKDTANRVGLSMPKLFEEDQSK</sequence>
<dbReference type="Proteomes" id="UP000822688">
    <property type="component" value="Chromosome 1"/>
</dbReference>
<name>A0A8T0J3E0_CERPU</name>
<reference evidence="1" key="1">
    <citation type="submission" date="2020-06" db="EMBL/GenBank/DDBJ databases">
        <title>WGS assembly of Ceratodon purpureus strain R40.</title>
        <authorList>
            <person name="Carey S.B."/>
            <person name="Jenkins J."/>
            <person name="Shu S."/>
            <person name="Lovell J.T."/>
            <person name="Sreedasyam A."/>
            <person name="Maumus F."/>
            <person name="Tiley G.P."/>
            <person name="Fernandez-Pozo N."/>
            <person name="Barry K."/>
            <person name="Chen C."/>
            <person name="Wang M."/>
            <person name="Lipzen A."/>
            <person name="Daum C."/>
            <person name="Saski C.A."/>
            <person name="Payton A.C."/>
            <person name="Mcbreen J.C."/>
            <person name="Conrad R.E."/>
            <person name="Kollar L.M."/>
            <person name="Olsson S."/>
            <person name="Huttunen S."/>
            <person name="Landis J.B."/>
            <person name="Wickett N.J."/>
            <person name="Johnson M.G."/>
            <person name="Rensing S.A."/>
            <person name="Grimwood J."/>
            <person name="Schmutz J."/>
            <person name="Mcdaniel S.F."/>
        </authorList>
    </citation>
    <scope>NUCLEOTIDE SEQUENCE</scope>
    <source>
        <strain evidence="1">R40</strain>
    </source>
</reference>
<accession>A0A8T0J3E0</accession>
<comment type="caution">
    <text evidence="1">The sequence shown here is derived from an EMBL/GenBank/DDBJ whole genome shotgun (WGS) entry which is preliminary data.</text>
</comment>
<keyword evidence="2" id="KW-1185">Reference proteome</keyword>
<evidence type="ECO:0008006" key="3">
    <source>
        <dbReference type="Google" id="ProtNLM"/>
    </source>
</evidence>
<protein>
    <recommendedName>
        <fullName evidence="3">Complex 1 LYR protein</fullName>
    </recommendedName>
</protein>
<dbReference type="Pfam" id="PF13233">
    <property type="entry name" value="Complex1_LYR_2"/>
    <property type="match status" value="1"/>
</dbReference>
<dbReference type="OrthoDB" id="549775at2759"/>
<dbReference type="AlphaFoldDB" id="A0A8T0J3E0"/>
<organism evidence="1 2">
    <name type="scientific">Ceratodon purpureus</name>
    <name type="common">Fire moss</name>
    <name type="synonym">Dicranum purpureum</name>
    <dbReference type="NCBI Taxonomy" id="3225"/>
    <lineage>
        <taxon>Eukaryota</taxon>
        <taxon>Viridiplantae</taxon>
        <taxon>Streptophyta</taxon>
        <taxon>Embryophyta</taxon>
        <taxon>Bryophyta</taxon>
        <taxon>Bryophytina</taxon>
        <taxon>Bryopsida</taxon>
        <taxon>Dicranidae</taxon>
        <taxon>Pseudoditrichales</taxon>
        <taxon>Ditrichaceae</taxon>
        <taxon>Ceratodon</taxon>
    </lineage>
</organism>